<sequence length="89" mass="9663">MPDHDPADLLTVDALEGQVARVELQDGTTVDLHLTSLPKGVREGDVLQLTIKGGDLEIRLDTAATRDRHQQAQAELDTLNQPVKGDVNL</sequence>
<proteinExistence type="predicted"/>
<evidence type="ECO:0000313" key="2">
    <source>
        <dbReference type="EMBL" id="MFB9995127.1"/>
    </source>
</evidence>
<reference evidence="2 3" key="1">
    <citation type="submission" date="2024-09" db="EMBL/GenBank/DDBJ databases">
        <authorList>
            <person name="Sun Q."/>
            <person name="Mori K."/>
        </authorList>
    </citation>
    <scope>NUCLEOTIDE SEQUENCE [LARGE SCALE GENOMIC DNA]</scope>
    <source>
        <strain evidence="2 3">JCM 13503</strain>
    </source>
</reference>
<dbReference type="Pfam" id="PF11213">
    <property type="entry name" value="DUF3006"/>
    <property type="match status" value="1"/>
</dbReference>
<organism evidence="2 3">
    <name type="scientific">Deinococcus oregonensis</name>
    <dbReference type="NCBI Taxonomy" id="1805970"/>
    <lineage>
        <taxon>Bacteria</taxon>
        <taxon>Thermotogati</taxon>
        <taxon>Deinococcota</taxon>
        <taxon>Deinococci</taxon>
        <taxon>Deinococcales</taxon>
        <taxon>Deinococcaceae</taxon>
        <taxon>Deinococcus</taxon>
    </lineage>
</organism>
<name>A0ABV6B5U2_9DEIO</name>
<keyword evidence="3" id="KW-1185">Reference proteome</keyword>
<protein>
    <submittedName>
        <fullName evidence="2">DUF3006 domain-containing protein</fullName>
    </submittedName>
</protein>
<dbReference type="EMBL" id="JBHLYR010000081">
    <property type="protein sequence ID" value="MFB9995127.1"/>
    <property type="molecule type" value="Genomic_DNA"/>
</dbReference>
<evidence type="ECO:0000313" key="3">
    <source>
        <dbReference type="Proteomes" id="UP001589733"/>
    </source>
</evidence>
<comment type="caution">
    <text evidence="2">The sequence shown here is derived from an EMBL/GenBank/DDBJ whole genome shotgun (WGS) entry which is preliminary data.</text>
</comment>
<feature type="region of interest" description="Disordered" evidence="1">
    <location>
        <begin position="69"/>
        <end position="89"/>
    </location>
</feature>
<dbReference type="InterPro" id="IPR021377">
    <property type="entry name" value="DUF3006"/>
</dbReference>
<accession>A0ABV6B5U2</accession>
<dbReference type="RefSeq" id="WP_380016758.1">
    <property type="nucleotide sequence ID" value="NZ_JBHLYR010000081.1"/>
</dbReference>
<dbReference type="Proteomes" id="UP001589733">
    <property type="component" value="Unassembled WGS sequence"/>
</dbReference>
<gene>
    <name evidence="2" type="ORF">ACFFLM_24560</name>
</gene>
<evidence type="ECO:0000256" key="1">
    <source>
        <dbReference type="SAM" id="MobiDB-lite"/>
    </source>
</evidence>